<dbReference type="InterPro" id="IPR002048">
    <property type="entry name" value="EF_hand_dom"/>
</dbReference>
<feature type="domain" description="EF-hand" evidence="4">
    <location>
        <begin position="1"/>
        <end position="25"/>
    </location>
</feature>
<dbReference type="SMART" id="SM00054">
    <property type="entry name" value="EFh"/>
    <property type="match status" value="2"/>
</dbReference>
<evidence type="ECO:0000256" key="2">
    <source>
        <dbReference type="ARBA" id="ARBA00022837"/>
    </source>
</evidence>
<gene>
    <name evidence="5" type="ORF">HPP92_005227</name>
</gene>
<protein>
    <recommendedName>
        <fullName evidence="4">EF-hand domain-containing protein</fullName>
    </recommendedName>
</protein>
<dbReference type="PROSITE" id="PS50222">
    <property type="entry name" value="EF_HAND_2"/>
    <property type="match status" value="2"/>
</dbReference>
<dbReference type="OrthoDB" id="1714967at2759"/>
<reference evidence="5 6" key="1">
    <citation type="journal article" date="2020" name="Nat. Food">
        <title>A phased Vanilla planifolia genome enables genetic improvement of flavour and production.</title>
        <authorList>
            <person name="Hasing T."/>
            <person name="Tang H."/>
            <person name="Brym M."/>
            <person name="Khazi F."/>
            <person name="Huang T."/>
            <person name="Chambers A.H."/>
        </authorList>
    </citation>
    <scope>NUCLEOTIDE SEQUENCE [LARGE SCALE GENOMIC DNA]</scope>
    <source>
        <tissue evidence="5">Leaf</tissue>
    </source>
</reference>
<dbReference type="PANTHER" id="PTHR23048">
    <property type="entry name" value="MYOSIN LIGHT CHAIN 1, 3"/>
    <property type="match status" value="1"/>
</dbReference>
<dbReference type="Gene3D" id="1.10.238.10">
    <property type="entry name" value="EF-hand"/>
    <property type="match status" value="2"/>
</dbReference>
<dbReference type="Pfam" id="PF13499">
    <property type="entry name" value="EF-hand_7"/>
    <property type="match status" value="1"/>
</dbReference>
<dbReference type="GO" id="GO:0016460">
    <property type="term" value="C:myosin II complex"/>
    <property type="evidence" value="ECO:0007669"/>
    <property type="project" value="TreeGrafter"/>
</dbReference>
<dbReference type="Proteomes" id="UP000639772">
    <property type="component" value="Unassembled WGS sequence"/>
</dbReference>
<comment type="caution">
    <text evidence="5">The sequence shown here is derived from an EMBL/GenBank/DDBJ whole genome shotgun (WGS) entry which is preliminary data.</text>
</comment>
<dbReference type="AlphaFoldDB" id="A0A835RPA8"/>
<feature type="domain" description="EF-hand" evidence="4">
    <location>
        <begin position="26"/>
        <end position="61"/>
    </location>
</feature>
<name>A0A835RPA8_VANPL</name>
<evidence type="ECO:0000256" key="3">
    <source>
        <dbReference type="SAM" id="MobiDB-lite"/>
    </source>
</evidence>
<accession>A0A835RPA8</accession>
<dbReference type="SUPFAM" id="SSF47473">
    <property type="entry name" value="EF-hand"/>
    <property type="match status" value="1"/>
</dbReference>
<proteinExistence type="predicted"/>
<dbReference type="FunFam" id="1.10.238.10:FF:000178">
    <property type="entry name" value="Calmodulin-2 A"/>
    <property type="match status" value="1"/>
</dbReference>
<dbReference type="InterPro" id="IPR050230">
    <property type="entry name" value="CALM/Myosin/TropC-like"/>
</dbReference>
<evidence type="ECO:0000256" key="1">
    <source>
        <dbReference type="ARBA" id="ARBA00022737"/>
    </source>
</evidence>
<keyword evidence="2" id="KW-0106">Calcium</keyword>
<dbReference type="InterPro" id="IPR011992">
    <property type="entry name" value="EF-hand-dom_pair"/>
</dbReference>
<organism evidence="5 6">
    <name type="scientific">Vanilla planifolia</name>
    <name type="common">Vanilla</name>
    <dbReference type="NCBI Taxonomy" id="51239"/>
    <lineage>
        <taxon>Eukaryota</taxon>
        <taxon>Viridiplantae</taxon>
        <taxon>Streptophyta</taxon>
        <taxon>Embryophyta</taxon>
        <taxon>Tracheophyta</taxon>
        <taxon>Spermatophyta</taxon>
        <taxon>Magnoliopsida</taxon>
        <taxon>Liliopsida</taxon>
        <taxon>Asparagales</taxon>
        <taxon>Orchidaceae</taxon>
        <taxon>Vanilloideae</taxon>
        <taxon>Vanilleae</taxon>
        <taxon>Vanilla</taxon>
    </lineage>
</organism>
<sequence>MFDRNGDGSITKKELSDSLRNLGINVPDAELQSMIDNIDTNGDGCVDMEEFGALYQTIMDEHDDADEEDDMREPSRSSTRTGTVSSPSTSCARCWHRLDSTRAAPSTIVVA</sequence>
<feature type="compositionally biased region" description="Acidic residues" evidence="3">
    <location>
        <begin position="61"/>
        <end position="71"/>
    </location>
</feature>
<dbReference type="InterPro" id="IPR018247">
    <property type="entry name" value="EF_Hand_1_Ca_BS"/>
</dbReference>
<keyword evidence="1" id="KW-0677">Repeat</keyword>
<evidence type="ECO:0000313" key="5">
    <source>
        <dbReference type="EMBL" id="KAG0494233.1"/>
    </source>
</evidence>
<feature type="region of interest" description="Disordered" evidence="3">
    <location>
        <begin position="58"/>
        <end position="90"/>
    </location>
</feature>
<dbReference type="PANTHER" id="PTHR23048:SF0">
    <property type="entry name" value="CALMODULIN LIKE 3"/>
    <property type="match status" value="1"/>
</dbReference>
<evidence type="ECO:0000313" key="6">
    <source>
        <dbReference type="Proteomes" id="UP000639772"/>
    </source>
</evidence>
<dbReference type="PROSITE" id="PS00018">
    <property type="entry name" value="EF_HAND_1"/>
    <property type="match status" value="2"/>
</dbReference>
<dbReference type="EMBL" id="JADCNM010000002">
    <property type="protein sequence ID" value="KAG0494233.1"/>
    <property type="molecule type" value="Genomic_DNA"/>
</dbReference>
<dbReference type="GO" id="GO:0005509">
    <property type="term" value="F:calcium ion binding"/>
    <property type="evidence" value="ECO:0007669"/>
    <property type="project" value="InterPro"/>
</dbReference>
<dbReference type="CDD" id="cd00051">
    <property type="entry name" value="EFh"/>
    <property type="match status" value="1"/>
</dbReference>
<evidence type="ECO:0000259" key="4">
    <source>
        <dbReference type="PROSITE" id="PS50222"/>
    </source>
</evidence>
<feature type="compositionally biased region" description="Low complexity" evidence="3">
    <location>
        <begin position="76"/>
        <end position="90"/>
    </location>
</feature>